<evidence type="ECO:0000313" key="12">
    <source>
        <dbReference type="Proteomes" id="UP001344658"/>
    </source>
</evidence>
<dbReference type="InterPro" id="IPR003010">
    <property type="entry name" value="C-N_Hydrolase"/>
</dbReference>
<feature type="transmembrane region" description="Helical" evidence="8">
    <location>
        <begin position="161"/>
        <end position="190"/>
    </location>
</feature>
<keyword evidence="7 8" id="KW-0012">Acyltransferase</keyword>
<evidence type="ECO:0000256" key="9">
    <source>
        <dbReference type="SAM" id="MobiDB-lite"/>
    </source>
</evidence>
<keyword evidence="6 8" id="KW-0472">Membrane</keyword>
<evidence type="ECO:0000256" key="6">
    <source>
        <dbReference type="ARBA" id="ARBA00023136"/>
    </source>
</evidence>
<evidence type="ECO:0000256" key="2">
    <source>
        <dbReference type="ARBA" id="ARBA00022475"/>
    </source>
</evidence>
<proteinExistence type="inferred from homology"/>
<comment type="pathway">
    <text evidence="8">Protein modification; lipoprotein biosynthesis (N-acyl transfer).</text>
</comment>
<keyword evidence="5 8" id="KW-1133">Transmembrane helix</keyword>
<dbReference type="Gene3D" id="3.60.110.10">
    <property type="entry name" value="Carbon-nitrogen hydrolase"/>
    <property type="match status" value="1"/>
</dbReference>
<dbReference type="PANTHER" id="PTHR38686">
    <property type="entry name" value="APOLIPOPROTEIN N-ACYLTRANSFERASE"/>
    <property type="match status" value="1"/>
</dbReference>
<evidence type="ECO:0000259" key="10">
    <source>
        <dbReference type="PROSITE" id="PS50263"/>
    </source>
</evidence>
<dbReference type="InterPro" id="IPR045378">
    <property type="entry name" value="LNT_N"/>
</dbReference>
<dbReference type="EC" id="2.3.1.269" evidence="8"/>
<evidence type="ECO:0000256" key="4">
    <source>
        <dbReference type="ARBA" id="ARBA00022692"/>
    </source>
</evidence>
<reference evidence="11 12" key="1">
    <citation type="submission" date="2023-12" db="EMBL/GenBank/DDBJ databases">
        <title>Streptomyces sp. V4-01.</title>
        <authorList>
            <person name="Somphong A."/>
            <person name="Phongsopitanun W."/>
        </authorList>
    </citation>
    <scope>NUCLEOTIDE SEQUENCE [LARGE SCALE GENOMIC DNA]</scope>
    <source>
        <strain evidence="11 12">V4-01</strain>
    </source>
</reference>
<dbReference type="InterPro" id="IPR036526">
    <property type="entry name" value="C-N_Hydrolase_sf"/>
</dbReference>
<dbReference type="Proteomes" id="UP001344658">
    <property type="component" value="Unassembled WGS sequence"/>
</dbReference>
<protein>
    <recommendedName>
        <fullName evidence="8">Apolipoprotein N-acyltransferase</fullName>
        <shortName evidence="8">ALP N-acyltransferase</shortName>
        <ecNumber evidence="8">2.3.1.269</ecNumber>
    </recommendedName>
</protein>
<dbReference type="NCBIfam" id="TIGR00546">
    <property type="entry name" value="lnt"/>
    <property type="match status" value="1"/>
</dbReference>
<dbReference type="PROSITE" id="PS50263">
    <property type="entry name" value="CN_HYDROLASE"/>
    <property type="match status" value="1"/>
</dbReference>
<dbReference type="SUPFAM" id="SSF56317">
    <property type="entry name" value="Carbon-nitrogen hydrolase"/>
    <property type="match status" value="1"/>
</dbReference>
<feature type="region of interest" description="Disordered" evidence="9">
    <location>
        <begin position="501"/>
        <end position="566"/>
    </location>
</feature>
<comment type="function">
    <text evidence="8">Catalyzes the phospholipid dependent N-acylation of the N-terminal cysteine of apolipoprotein, the last step in lipoprotein maturation.</text>
</comment>
<dbReference type="HAMAP" id="MF_01148">
    <property type="entry name" value="Lnt"/>
    <property type="match status" value="1"/>
</dbReference>
<dbReference type="InterPro" id="IPR004563">
    <property type="entry name" value="Apolipo_AcylTrfase"/>
</dbReference>
<evidence type="ECO:0000256" key="7">
    <source>
        <dbReference type="ARBA" id="ARBA00023315"/>
    </source>
</evidence>
<evidence type="ECO:0000256" key="8">
    <source>
        <dbReference type="HAMAP-Rule" id="MF_01148"/>
    </source>
</evidence>
<sequence>MTVTAGARTAARTRSAWVRGFAAAAAGALPALAFPAPSLWWLAYVALVPWMLLARSADTARTAARDGWFGGAGFMLAVHHWLLPSLTVFIFALALLLGALWAPWGWLVRRLLGAGAGPRQAGAALVLLPSAWLMVELARSWQYLGGPWGLLGASQWQVTPALRLASVGGVWLVSFVVVLVNTCVALFLAVPALRRPAVLGLLAAGVATASVALWAPRPHARGSVRVAVVQPGVVATPGARFAREVALTRRLAGTHADLVVWGESSVGADLTSHPAMAGQLASLSRQVGADLLVNVDAEKADGSGISKTSELIGPRGVVGPTYDKMRLVPFGEYIPLRSVLGWATSVGKAAGEDRRPGTRQVVMDTGALRFGPLVCFESAFPDMSRHLAGDGVQLLVAQSSTSSFQHSWAPAQHASLAALRAAETWRPMVHATLTGISAVYDAHGRPVGDRIGTGASTTAVYQVPLATGVSPYVRFGDWVPRVALLLVLSALAYEVTRRFRGPQPDDDLLPVGAPPRPVARAGATRPAASGAPTASAGPTASSGGSGGAKATPAAPGSRDARPEESP</sequence>
<evidence type="ECO:0000256" key="5">
    <source>
        <dbReference type="ARBA" id="ARBA00022989"/>
    </source>
</evidence>
<name>A0ABU7PMX9_9ACTN</name>
<evidence type="ECO:0000256" key="1">
    <source>
        <dbReference type="ARBA" id="ARBA00004651"/>
    </source>
</evidence>
<gene>
    <name evidence="8 11" type="primary">lnt</name>
    <name evidence="11" type="ORF">V2S66_31170</name>
</gene>
<feature type="domain" description="CN hydrolase" evidence="10">
    <location>
        <begin position="224"/>
        <end position="467"/>
    </location>
</feature>
<evidence type="ECO:0000256" key="3">
    <source>
        <dbReference type="ARBA" id="ARBA00022679"/>
    </source>
</evidence>
<keyword evidence="2 8" id="KW-1003">Cell membrane</keyword>
<feature type="transmembrane region" description="Helical" evidence="8">
    <location>
        <begin position="16"/>
        <end position="33"/>
    </location>
</feature>
<evidence type="ECO:0000313" key="11">
    <source>
        <dbReference type="EMBL" id="MEE4546412.1"/>
    </source>
</evidence>
<feature type="transmembrane region" description="Helical" evidence="8">
    <location>
        <begin position="121"/>
        <end position="141"/>
    </location>
</feature>
<dbReference type="Pfam" id="PF00795">
    <property type="entry name" value="CN_hydrolase"/>
    <property type="match status" value="1"/>
</dbReference>
<comment type="catalytic activity">
    <reaction evidence="8">
        <text>N-terminal S-1,2-diacyl-sn-glyceryl-L-cysteinyl-[lipoprotein] + a glycerophospholipid = N-acyl-S-1,2-diacyl-sn-glyceryl-L-cysteinyl-[lipoprotein] + a 2-acyl-sn-glycero-3-phospholipid + H(+)</text>
        <dbReference type="Rhea" id="RHEA:48228"/>
        <dbReference type="Rhea" id="RHEA-COMP:14681"/>
        <dbReference type="Rhea" id="RHEA-COMP:14684"/>
        <dbReference type="ChEBI" id="CHEBI:15378"/>
        <dbReference type="ChEBI" id="CHEBI:136912"/>
        <dbReference type="ChEBI" id="CHEBI:140656"/>
        <dbReference type="ChEBI" id="CHEBI:140657"/>
        <dbReference type="ChEBI" id="CHEBI:140660"/>
        <dbReference type="EC" id="2.3.1.269"/>
    </reaction>
</comment>
<dbReference type="CDD" id="cd07571">
    <property type="entry name" value="ALP_N-acyl_transferase"/>
    <property type="match status" value="1"/>
</dbReference>
<keyword evidence="12" id="KW-1185">Reference proteome</keyword>
<keyword evidence="3 8" id="KW-0808">Transferase</keyword>
<accession>A0ABU7PMX9</accession>
<dbReference type="Pfam" id="PF20154">
    <property type="entry name" value="LNT_N"/>
    <property type="match status" value="1"/>
</dbReference>
<feature type="compositionally biased region" description="Low complexity" evidence="9">
    <location>
        <begin position="518"/>
        <end position="557"/>
    </location>
</feature>
<comment type="similarity">
    <text evidence="8">Belongs to the CN hydrolase family. Apolipoprotein N-acyltransferase subfamily.</text>
</comment>
<dbReference type="PANTHER" id="PTHR38686:SF1">
    <property type="entry name" value="APOLIPOPROTEIN N-ACYLTRANSFERASE"/>
    <property type="match status" value="1"/>
</dbReference>
<dbReference type="RefSeq" id="WP_330800108.1">
    <property type="nucleotide sequence ID" value="NZ_JAZEWV010000045.1"/>
</dbReference>
<comment type="subcellular location">
    <subcellularLocation>
        <location evidence="1 8">Cell membrane</location>
        <topology evidence="1 8">Multi-pass membrane protein</topology>
    </subcellularLocation>
</comment>
<feature type="transmembrane region" description="Helical" evidence="8">
    <location>
        <begin position="89"/>
        <end position="109"/>
    </location>
</feature>
<comment type="caution">
    <text evidence="11">The sequence shown here is derived from an EMBL/GenBank/DDBJ whole genome shotgun (WGS) entry which is preliminary data.</text>
</comment>
<comment type="caution">
    <text evidence="8">Lacks conserved residue(s) required for the propagation of feature annotation.</text>
</comment>
<keyword evidence="4 8" id="KW-0812">Transmembrane</keyword>
<organism evidence="11 12">
    <name type="scientific">Actinacidiphila polyblastidii</name>
    <dbReference type="NCBI Taxonomy" id="3110430"/>
    <lineage>
        <taxon>Bacteria</taxon>
        <taxon>Bacillati</taxon>
        <taxon>Actinomycetota</taxon>
        <taxon>Actinomycetes</taxon>
        <taxon>Kitasatosporales</taxon>
        <taxon>Streptomycetaceae</taxon>
        <taxon>Actinacidiphila</taxon>
    </lineage>
</organism>
<feature type="transmembrane region" description="Helical" evidence="8">
    <location>
        <begin position="197"/>
        <end position="215"/>
    </location>
</feature>
<dbReference type="EMBL" id="JAZEWV010000045">
    <property type="protein sequence ID" value="MEE4546412.1"/>
    <property type="molecule type" value="Genomic_DNA"/>
</dbReference>